<evidence type="ECO:0000313" key="2">
    <source>
        <dbReference type="EMBL" id="EIW83407.1"/>
    </source>
</evidence>
<protein>
    <submittedName>
        <fullName evidence="2">Uncharacterized protein</fullName>
    </submittedName>
</protein>
<sequence length="405" mass="44621">MRHTPKPWLCPTSNHIQHVGPTNALVLVEDRVCPTVGMDARWLLFFSILRRYRKSGAESRQPAAPISPPASWVQTPTSDLPLDEIGLRCAYPRRENTPCIDQRAGSPDCQHLESASAPNLSPTHIWTWRKPKIIPRCYRQPPGTLIVPYICGEATCAEFRTCPPVWLIVVPFFVLDLLRRRRAPQITFYQLSGGVGVLPDGGTTRWIRMDYTQMQPAAVLAKGLELSESSSTPRLSSSAHKTGQVHLYRWMRFGKLAFPPSIAEIDRCDSHNADLHTLAFLSRSAISALAAYRDPDPLPMPALASGWHPMAALARPGHDRGSPLHCSISLGPMNHPVARQHTRASVKIAFKRRRGSDRSSEGNVQARGTPTGAIRVGPATSTNYTNNTVQNANGTLQISPGRPAP</sequence>
<dbReference type="RefSeq" id="XP_007766471.1">
    <property type="nucleotide sequence ID" value="XM_007768281.1"/>
</dbReference>
<dbReference type="Proteomes" id="UP000053558">
    <property type="component" value="Unassembled WGS sequence"/>
</dbReference>
<gene>
    <name evidence="2" type="ORF">CONPUDRAFT_71959</name>
</gene>
<dbReference type="AlphaFoldDB" id="A0A5M3MWP0"/>
<dbReference type="KEGG" id="cput:CONPUDRAFT_71959"/>
<organism evidence="2 3">
    <name type="scientific">Coniophora puteana (strain RWD-64-598)</name>
    <name type="common">Brown rot fungus</name>
    <dbReference type="NCBI Taxonomy" id="741705"/>
    <lineage>
        <taxon>Eukaryota</taxon>
        <taxon>Fungi</taxon>
        <taxon>Dikarya</taxon>
        <taxon>Basidiomycota</taxon>
        <taxon>Agaricomycotina</taxon>
        <taxon>Agaricomycetes</taxon>
        <taxon>Agaricomycetidae</taxon>
        <taxon>Boletales</taxon>
        <taxon>Coniophorineae</taxon>
        <taxon>Coniophoraceae</taxon>
        <taxon>Coniophora</taxon>
    </lineage>
</organism>
<dbReference type="GeneID" id="19208971"/>
<reference evidence="3" key="1">
    <citation type="journal article" date="2012" name="Science">
        <title>The Paleozoic origin of enzymatic lignin decomposition reconstructed from 31 fungal genomes.</title>
        <authorList>
            <person name="Floudas D."/>
            <person name="Binder M."/>
            <person name="Riley R."/>
            <person name="Barry K."/>
            <person name="Blanchette R.A."/>
            <person name="Henrissat B."/>
            <person name="Martinez A.T."/>
            <person name="Otillar R."/>
            <person name="Spatafora J.W."/>
            <person name="Yadav J.S."/>
            <person name="Aerts A."/>
            <person name="Benoit I."/>
            <person name="Boyd A."/>
            <person name="Carlson A."/>
            <person name="Copeland A."/>
            <person name="Coutinho P.M."/>
            <person name="de Vries R.P."/>
            <person name="Ferreira P."/>
            <person name="Findley K."/>
            <person name="Foster B."/>
            <person name="Gaskell J."/>
            <person name="Glotzer D."/>
            <person name="Gorecki P."/>
            <person name="Heitman J."/>
            <person name="Hesse C."/>
            <person name="Hori C."/>
            <person name="Igarashi K."/>
            <person name="Jurgens J.A."/>
            <person name="Kallen N."/>
            <person name="Kersten P."/>
            <person name="Kohler A."/>
            <person name="Kuees U."/>
            <person name="Kumar T.K.A."/>
            <person name="Kuo A."/>
            <person name="LaButti K."/>
            <person name="Larrondo L.F."/>
            <person name="Lindquist E."/>
            <person name="Ling A."/>
            <person name="Lombard V."/>
            <person name="Lucas S."/>
            <person name="Lundell T."/>
            <person name="Martin R."/>
            <person name="McLaughlin D.J."/>
            <person name="Morgenstern I."/>
            <person name="Morin E."/>
            <person name="Murat C."/>
            <person name="Nagy L.G."/>
            <person name="Nolan M."/>
            <person name="Ohm R.A."/>
            <person name="Patyshakuliyeva A."/>
            <person name="Rokas A."/>
            <person name="Ruiz-Duenas F.J."/>
            <person name="Sabat G."/>
            <person name="Salamov A."/>
            <person name="Samejima M."/>
            <person name="Schmutz J."/>
            <person name="Slot J.C."/>
            <person name="St John F."/>
            <person name="Stenlid J."/>
            <person name="Sun H."/>
            <person name="Sun S."/>
            <person name="Syed K."/>
            <person name="Tsang A."/>
            <person name="Wiebenga A."/>
            <person name="Young D."/>
            <person name="Pisabarro A."/>
            <person name="Eastwood D.C."/>
            <person name="Martin F."/>
            <person name="Cullen D."/>
            <person name="Grigoriev I.V."/>
            <person name="Hibbett D.S."/>
        </authorList>
    </citation>
    <scope>NUCLEOTIDE SEQUENCE [LARGE SCALE GENOMIC DNA]</scope>
    <source>
        <strain evidence="3">RWD-64-598 SS2</strain>
    </source>
</reference>
<name>A0A5M3MWP0_CONPW</name>
<feature type="compositionally biased region" description="Polar residues" evidence="1">
    <location>
        <begin position="379"/>
        <end position="398"/>
    </location>
</feature>
<proteinExistence type="predicted"/>
<feature type="region of interest" description="Disordered" evidence="1">
    <location>
        <begin position="351"/>
        <end position="405"/>
    </location>
</feature>
<dbReference type="EMBL" id="JH711576">
    <property type="protein sequence ID" value="EIW83407.1"/>
    <property type="molecule type" value="Genomic_DNA"/>
</dbReference>
<keyword evidence="3" id="KW-1185">Reference proteome</keyword>
<evidence type="ECO:0000313" key="3">
    <source>
        <dbReference type="Proteomes" id="UP000053558"/>
    </source>
</evidence>
<evidence type="ECO:0000256" key="1">
    <source>
        <dbReference type="SAM" id="MobiDB-lite"/>
    </source>
</evidence>
<comment type="caution">
    <text evidence="2">The sequence shown here is derived from an EMBL/GenBank/DDBJ whole genome shotgun (WGS) entry which is preliminary data.</text>
</comment>
<accession>A0A5M3MWP0</accession>